<evidence type="ECO:0000313" key="2">
    <source>
        <dbReference type="Proteomes" id="UP000677537"/>
    </source>
</evidence>
<evidence type="ECO:0000313" key="1">
    <source>
        <dbReference type="EMBL" id="MBP0496226.1"/>
    </source>
</evidence>
<dbReference type="EMBL" id="JAGIZA010000030">
    <property type="protein sequence ID" value="MBP0496226.1"/>
    <property type="molecule type" value="Genomic_DNA"/>
</dbReference>
<keyword evidence="2" id="KW-1185">Reference proteome</keyword>
<proteinExistence type="predicted"/>
<organism evidence="1 2">
    <name type="scientific">Roseomonas indoligenes</name>
    <dbReference type="NCBI Taxonomy" id="2820811"/>
    <lineage>
        <taxon>Bacteria</taxon>
        <taxon>Pseudomonadati</taxon>
        <taxon>Pseudomonadota</taxon>
        <taxon>Alphaproteobacteria</taxon>
        <taxon>Acetobacterales</taxon>
        <taxon>Roseomonadaceae</taxon>
        <taxon>Roseomonas</taxon>
    </lineage>
</organism>
<dbReference type="Proteomes" id="UP000677537">
    <property type="component" value="Unassembled WGS sequence"/>
</dbReference>
<dbReference type="AlphaFoldDB" id="A0A940S743"/>
<reference evidence="1" key="1">
    <citation type="submission" date="2021-03" db="EMBL/GenBank/DDBJ databases">
        <authorList>
            <person name="So Y."/>
        </authorList>
    </citation>
    <scope>NUCLEOTIDE SEQUENCE</scope>
    <source>
        <strain evidence="1">SG15</strain>
    </source>
</reference>
<dbReference type="RefSeq" id="WP_209377016.1">
    <property type="nucleotide sequence ID" value="NZ_JAGIZA010000030.1"/>
</dbReference>
<gene>
    <name evidence="1" type="ORF">J5Y10_25810</name>
</gene>
<accession>A0A940S743</accession>
<comment type="caution">
    <text evidence="1">The sequence shown here is derived from an EMBL/GenBank/DDBJ whole genome shotgun (WGS) entry which is preliminary data.</text>
</comment>
<name>A0A940S743_9PROT</name>
<sequence>MSSNPTIPTPSLSPRLRRRVARLSRAVRERRALELRYGGAWRVVHPHAIGRTGTGRIGLLTWQTAGLARGPDDPGEGWRLFDVARIEGSRALRAHFAPRPRGGPHWTPGIDALVAEVPSRAEALAA</sequence>
<protein>
    <submittedName>
        <fullName evidence="1">Uncharacterized protein</fullName>
    </submittedName>
</protein>